<name>A0ABV1BHZ0_9FIRM</name>
<organism evidence="2 3">
    <name type="scientific">Blautia aquisgranensis</name>
    <dbReference type="NCBI Taxonomy" id="3133153"/>
    <lineage>
        <taxon>Bacteria</taxon>
        <taxon>Bacillati</taxon>
        <taxon>Bacillota</taxon>
        <taxon>Clostridia</taxon>
        <taxon>Lachnospirales</taxon>
        <taxon>Lachnospiraceae</taxon>
        <taxon>Blautia</taxon>
    </lineage>
</organism>
<protein>
    <submittedName>
        <fullName evidence="2">Glycerophosphodiester phosphodiesterase</fullName>
    </submittedName>
</protein>
<dbReference type="PANTHER" id="PTHR46211">
    <property type="entry name" value="GLYCEROPHOSPHORYL DIESTER PHOSPHODIESTERASE"/>
    <property type="match status" value="1"/>
</dbReference>
<dbReference type="CDD" id="cd08563">
    <property type="entry name" value="GDPD_TtGDE_like"/>
    <property type="match status" value="1"/>
</dbReference>
<keyword evidence="3" id="KW-1185">Reference proteome</keyword>
<dbReference type="Pfam" id="PF03009">
    <property type="entry name" value="GDPD"/>
    <property type="match status" value="1"/>
</dbReference>
<dbReference type="PROSITE" id="PS51704">
    <property type="entry name" value="GP_PDE"/>
    <property type="match status" value="1"/>
</dbReference>
<dbReference type="InterPro" id="IPR030395">
    <property type="entry name" value="GP_PDE_dom"/>
</dbReference>
<dbReference type="EMBL" id="JBBMEJ010000011">
    <property type="protein sequence ID" value="MEQ2371301.1"/>
    <property type="molecule type" value="Genomic_DNA"/>
</dbReference>
<reference evidence="2 3" key="1">
    <citation type="submission" date="2024-03" db="EMBL/GenBank/DDBJ databases">
        <title>Human intestinal bacterial collection.</title>
        <authorList>
            <person name="Pauvert C."/>
            <person name="Hitch T.C.A."/>
            <person name="Clavel T."/>
        </authorList>
    </citation>
    <scope>NUCLEOTIDE SEQUENCE [LARGE SCALE GENOMIC DNA]</scope>
    <source>
        <strain evidence="2 3">CLA-JM-H16</strain>
    </source>
</reference>
<dbReference type="PROSITE" id="PS50007">
    <property type="entry name" value="PIPLC_X_DOMAIN"/>
    <property type="match status" value="1"/>
</dbReference>
<comment type="caution">
    <text evidence="2">The sequence shown here is derived from an EMBL/GenBank/DDBJ whole genome shotgun (WGS) entry which is preliminary data.</text>
</comment>
<evidence type="ECO:0000313" key="3">
    <source>
        <dbReference type="Proteomes" id="UP001473063"/>
    </source>
</evidence>
<evidence type="ECO:0000259" key="1">
    <source>
        <dbReference type="PROSITE" id="PS51704"/>
    </source>
</evidence>
<dbReference type="Proteomes" id="UP001473063">
    <property type="component" value="Unassembled WGS sequence"/>
</dbReference>
<dbReference type="Gene3D" id="3.20.20.190">
    <property type="entry name" value="Phosphatidylinositol (PI) phosphodiesterase"/>
    <property type="match status" value="1"/>
</dbReference>
<dbReference type="PANTHER" id="PTHR46211:SF1">
    <property type="entry name" value="GLYCEROPHOSPHODIESTER PHOSPHODIESTERASE, CYTOPLASMIC"/>
    <property type="match status" value="1"/>
</dbReference>
<proteinExistence type="predicted"/>
<dbReference type="RefSeq" id="WP_178645380.1">
    <property type="nucleotide sequence ID" value="NZ_JBBMEJ010000011.1"/>
</dbReference>
<dbReference type="InterPro" id="IPR017946">
    <property type="entry name" value="PLC-like_Pdiesterase_TIM-brl"/>
</dbReference>
<gene>
    <name evidence="2" type="ORF">WMO28_10170</name>
</gene>
<evidence type="ECO:0000313" key="2">
    <source>
        <dbReference type="EMBL" id="MEQ2371301.1"/>
    </source>
</evidence>
<dbReference type="SUPFAM" id="SSF51695">
    <property type="entry name" value="PLC-like phosphodiesterases"/>
    <property type="match status" value="1"/>
</dbReference>
<sequence>MRVFGHRGFSGEYPENTMLAFQKAVEAGCDGIELDVQLTRDLVPVIMHDEKVDRTTDGSGYVYDLTFDEIRRLDCSYPDKFGGKFGQLEVTSLREYLEWMAEEENLITNIELKNSVYYYGGMERMVMDMICEYGLEDRIILSSFNNASIVLCRQNDDTIAGGFLVERCVENAGVYARTCDVQYYHPNMDYLKEEHVRSCSQNGVGVNVWTVNEKEDMRRMKKWGVSSIITNYPDRGREVADEE</sequence>
<accession>A0ABV1BHZ0</accession>
<feature type="domain" description="GP-PDE" evidence="1">
    <location>
        <begin position="1"/>
        <end position="240"/>
    </location>
</feature>